<organism evidence="7 8">
    <name type="scientific">Sediminicola luteus</name>
    <dbReference type="NCBI Taxonomy" id="319238"/>
    <lineage>
        <taxon>Bacteria</taxon>
        <taxon>Pseudomonadati</taxon>
        <taxon>Bacteroidota</taxon>
        <taxon>Flavobacteriia</taxon>
        <taxon>Flavobacteriales</taxon>
        <taxon>Flavobacteriaceae</taxon>
        <taxon>Sediminicola</taxon>
    </lineage>
</organism>
<reference evidence="7 8" key="1">
    <citation type="submission" date="2024-07" db="EMBL/GenBank/DDBJ databases">
        <title>The genome sequence of type strain Sediminicola luteus GDMCC 1.2596T.</title>
        <authorList>
            <person name="Liu Y."/>
        </authorList>
    </citation>
    <scope>NUCLEOTIDE SEQUENCE [LARGE SCALE GENOMIC DNA]</scope>
    <source>
        <strain evidence="7 8">GDMCC 1.2596</strain>
    </source>
</reference>
<gene>
    <name evidence="7" type="ORF">ABXZ32_14640</name>
</gene>
<evidence type="ECO:0000256" key="5">
    <source>
        <dbReference type="SAM" id="Phobius"/>
    </source>
</evidence>
<sequence length="218" mass="24156">MDQQPTNTPSVHVLSDKEIFTKIWTSPRMVFQNINERQYDKYVAILLIIAGIARAFDRAATKNLGDTLSLWVIIGGCIVLGGLLGWLSFYIYAALLSWTGKWIKGQGNTTSILRVLAYAFIPISLALLLMVPQIGIYGLEIFKSDGDTTSAGMLLNIFYYGALILELVLGIWAFVLCVVGVSEVQKLSIGNAVLNIFLPVLIIVVPIALLYFLFFQFI</sequence>
<dbReference type="InterPro" id="IPR006977">
    <property type="entry name" value="Yip1_dom"/>
</dbReference>
<feature type="transmembrane region" description="Helical" evidence="5">
    <location>
        <begin position="115"/>
        <end position="137"/>
    </location>
</feature>
<accession>A0ABV2TZG0</accession>
<name>A0ABV2TZG0_9FLAO</name>
<proteinExistence type="predicted"/>
<comment type="subcellular location">
    <subcellularLocation>
        <location evidence="1">Membrane</location>
        <topology evidence="1">Multi-pass membrane protein</topology>
    </subcellularLocation>
</comment>
<feature type="transmembrane region" description="Helical" evidence="5">
    <location>
        <begin position="39"/>
        <end position="56"/>
    </location>
</feature>
<dbReference type="RefSeq" id="WP_354619434.1">
    <property type="nucleotide sequence ID" value="NZ_JBEWYP010000010.1"/>
</dbReference>
<evidence type="ECO:0000256" key="2">
    <source>
        <dbReference type="ARBA" id="ARBA00022692"/>
    </source>
</evidence>
<feature type="transmembrane region" description="Helical" evidence="5">
    <location>
        <begin position="157"/>
        <end position="181"/>
    </location>
</feature>
<dbReference type="EMBL" id="JBEWYP010000010">
    <property type="protein sequence ID" value="MET7030642.1"/>
    <property type="molecule type" value="Genomic_DNA"/>
</dbReference>
<evidence type="ECO:0000256" key="1">
    <source>
        <dbReference type="ARBA" id="ARBA00004141"/>
    </source>
</evidence>
<evidence type="ECO:0000256" key="3">
    <source>
        <dbReference type="ARBA" id="ARBA00022989"/>
    </source>
</evidence>
<dbReference type="Proteomes" id="UP001549773">
    <property type="component" value="Unassembled WGS sequence"/>
</dbReference>
<keyword evidence="2 5" id="KW-0812">Transmembrane</keyword>
<evidence type="ECO:0000313" key="8">
    <source>
        <dbReference type="Proteomes" id="UP001549773"/>
    </source>
</evidence>
<feature type="transmembrane region" description="Helical" evidence="5">
    <location>
        <begin position="68"/>
        <end position="95"/>
    </location>
</feature>
<protein>
    <submittedName>
        <fullName evidence="7">Yip1 family protein</fullName>
    </submittedName>
</protein>
<keyword evidence="3 5" id="KW-1133">Transmembrane helix</keyword>
<feature type="domain" description="Yip1" evidence="6">
    <location>
        <begin position="22"/>
        <end position="209"/>
    </location>
</feature>
<evidence type="ECO:0000259" key="6">
    <source>
        <dbReference type="Pfam" id="PF04893"/>
    </source>
</evidence>
<keyword evidence="4 5" id="KW-0472">Membrane</keyword>
<comment type="caution">
    <text evidence="7">The sequence shown here is derived from an EMBL/GenBank/DDBJ whole genome shotgun (WGS) entry which is preliminary data.</text>
</comment>
<evidence type="ECO:0000256" key="4">
    <source>
        <dbReference type="ARBA" id="ARBA00023136"/>
    </source>
</evidence>
<feature type="transmembrane region" description="Helical" evidence="5">
    <location>
        <begin position="193"/>
        <end position="214"/>
    </location>
</feature>
<keyword evidence="8" id="KW-1185">Reference proteome</keyword>
<evidence type="ECO:0000313" key="7">
    <source>
        <dbReference type="EMBL" id="MET7030642.1"/>
    </source>
</evidence>
<dbReference type="Pfam" id="PF04893">
    <property type="entry name" value="Yip1"/>
    <property type="match status" value="1"/>
</dbReference>